<dbReference type="PANTHER" id="PTHR10856:SF23">
    <property type="entry name" value="CORONIN-6"/>
    <property type="match status" value="1"/>
</dbReference>
<dbReference type="InterPro" id="IPR015943">
    <property type="entry name" value="WD40/YVTN_repeat-like_dom_sf"/>
</dbReference>
<dbReference type="SMART" id="SM01166">
    <property type="entry name" value="DUF1899"/>
    <property type="match status" value="1"/>
</dbReference>
<dbReference type="PROSITE" id="PS00678">
    <property type="entry name" value="WD_REPEATS_1"/>
    <property type="match status" value="1"/>
</dbReference>
<dbReference type="InterPro" id="IPR036322">
    <property type="entry name" value="WD40_repeat_dom_sf"/>
</dbReference>
<feature type="repeat" description="WD" evidence="4">
    <location>
        <begin position="127"/>
        <end position="169"/>
    </location>
</feature>
<dbReference type="Proteomes" id="UP000316079">
    <property type="component" value="Unassembled WGS sequence"/>
</dbReference>
<dbReference type="PROSITE" id="PS50294">
    <property type="entry name" value="WD_REPEATS_REGION"/>
    <property type="match status" value="2"/>
</dbReference>
<keyword evidence="2 5" id="KW-0677">Repeat</keyword>
<dbReference type="Gene3D" id="3.40.50.1820">
    <property type="entry name" value="alpha/beta hydrolase"/>
    <property type="match status" value="1"/>
</dbReference>
<keyword evidence="3" id="KW-0175">Coiled coil</keyword>
<proteinExistence type="inferred from homology"/>
<dbReference type="Pfam" id="PF16300">
    <property type="entry name" value="WD40_4"/>
    <property type="match status" value="1"/>
</dbReference>
<keyword evidence="8" id="KW-1185">Reference proteome</keyword>
<feature type="repeat" description="WD" evidence="4">
    <location>
        <begin position="77"/>
        <end position="111"/>
    </location>
</feature>
<dbReference type="SMART" id="SM00320">
    <property type="entry name" value="WD40"/>
    <property type="match status" value="3"/>
</dbReference>
<evidence type="ECO:0000256" key="2">
    <source>
        <dbReference type="ARBA" id="ARBA00022737"/>
    </source>
</evidence>
<evidence type="ECO:0000259" key="6">
    <source>
        <dbReference type="SMART" id="SM01166"/>
    </source>
</evidence>
<dbReference type="PANTHER" id="PTHR10856">
    <property type="entry name" value="CORONIN"/>
    <property type="match status" value="1"/>
</dbReference>
<sequence length="919" mass="103082">MSRSIVRQSKFRHVFGQAVKADQAYDDIRVSKVTWDSSFCAVNPKFLAVIVESSGGGAFLVLPLSKMGRVDKNYPLVVGHSGPVLDIDWCPHNDNIVASCSEDTTAMVWQIPDHTPCRPISEPIVVLEGHSKRVGIIKWHPTARNILLTAGSDNLIIIWNVGTGEALISMDDHPDLIYSVSWNYNGSLFCTTCKDRRLRVCDPRKNEVVAERLSPHEGIRPMRAIFTREGNIFTTGFTRMSQRELGLWDPTNFEEPIALLELDTSNGVLLPFYDPDTNIVYLSGKGDSSIRYFEITEEPPYVHYISTFSSKEPQRGMGFMPKRGVDVSKCEIARLYKLHERKCEPIMMTVPRKSDLFQDDLFPDTAGPDPALEPEEWTEGRDADPILVSMKDGYVPPKSRELKVAKKNVLDTRPATRRSMSAVDGSSLPLLEKLIEEIQNLKATVLSQEKRICDLENKLSKYTNGTHVYANNPGASQPGIRLICRPTALASHLKKHCNGLAKLPLARWPHGDPHLQIFYNLLWPTTEVPGVRFIRENLLVTDGGIVAMDWAVSRTQTASKRDHLGSSDCPPIVVVIPNALGRVTPHILKLCMDALRQGFSPMVFHRRGQGGCALTTPHYQEFGNPSDLVQVVAYLRSHHPSSSLFAVSEGSGSGLLLSYLGERGSSSYLVAAACISPVFHGQLWFEYKLPWVYQWIGLIYHKFQINRYATALSSVMNIAQILHCSSLRDLEELMFCAPRLLDHRPEDPKPSQKPDWVSYWERNEPLRDADEVAVPVLCLCSKDDPLLPPFSTVPEALFHNNPFFVVAVTDHGGHCGFLQEDNNGGITSWSHSVVLDYFKVVADFLGEEKNGFQDVVGHGGSGGLRYNASGIFSRRRRSAMLRRERLMVGPRRRQISASSDTITTEEEQVDFTWRRSYTR</sequence>
<feature type="domain" description="DUF1899" evidence="6">
    <location>
        <begin position="4"/>
        <end position="68"/>
    </location>
</feature>
<reference evidence="7 8" key="1">
    <citation type="journal article" date="2019" name="Sci. Data">
        <title>Hybrid genome assembly and annotation of Danionella translucida.</title>
        <authorList>
            <person name="Kadobianskyi M."/>
            <person name="Schulze L."/>
            <person name="Schuelke M."/>
            <person name="Judkewitz B."/>
        </authorList>
    </citation>
    <scope>NUCLEOTIDE SEQUENCE [LARGE SCALE GENOMIC DNA]</scope>
    <source>
        <strain evidence="7 8">Bolton</strain>
    </source>
</reference>
<dbReference type="OrthoDB" id="1850764at2759"/>
<dbReference type="AlphaFoldDB" id="A0A553R854"/>
<name>A0A553R854_9TELE</name>
<evidence type="ECO:0000256" key="4">
    <source>
        <dbReference type="PROSITE-ProRule" id="PRU00221"/>
    </source>
</evidence>
<accession>A0A553R854</accession>
<dbReference type="SUPFAM" id="SSF50978">
    <property type="entry name" value="WD40 repeat-like"/>
    <property type="match status" value="1"/>
</dbReference>
<dbReference type="FunFam" id="2.130.10.10:FF:000003">
    <property type="entry name" value="Coronin"/>
    <property type="match status" value="1"/>
</dbReference>
<evidence type="ECO:0000256" key="5">
    <source>
        <dbReference type="RuleBase" id="RU280818"/>
    </source>
</evidence>
<dbReference type="InterPro" id="IPR015505">
    <property type="entry name" value="Coronin"/>
</dbReference>
<evidence type="ECO:0000256" key="1">
    <source>
        <dbReference type="ARBA" id="ARBA00022574"/>
    </source>
</evidence>
<dbReference type="PROSITE" id="PS50082">
    <property type="entry name" value="WD_REPEATS_2"/>
    <property type="match status" value="2"/>
</dbReference>
<dbReference type="GO" id="GO:0051015">
    <property type="term" value="F:actin filament binding"/>
    <property type="evidence" value="ECO:0007669"/>
    <property type="project" value="TreeGrafter"/>
</dbReference>
<dbReference type="InterPro" id="IPR001680">
    <property type="entry name" value="WD40_rpt"/>
</dbReference>
<dbReference type="InterPro" id="IPR029058">
    <property type="entry name" value="AB_hydrolase_fold"/>
</dbReference>
<evidence type="ECO:0000313" key="7">
    <source>
        <dbReference type="EMBL" id="TRY98370.1"/>
    </source>
</evidence>
<dbReference type="STRING" id="623744.A0A553R854"/>
<evidence type="ECO:0000256" key="3">
    <source>
        <dbReference type="ARBA" id="ARBA00023054"/>
    </source>
</evidence>
<dbReference type="GO" id="GO:0007015">
    <property type="term" value="P:actin filament organization"/>
    <property type="evidence" value="ECO:0007669"/>
    <property type="project" value="TreeGrafter"/>
</dbReference>
<dbReference type="GO" id="GO:0016477">
    <property type="term" value="P:cell migration"/>
    <property type="evidence" value="ECO:0007669"/>
    <property type="project" value="TreeGrafter"/>
</dbReference>
<dbReference type="InterPro" id="IPR015048">
    <property type="entry name" value="DUF1899"/>
</dbReference>
<keyword evidence="1 4" id="KW-0853">WD repeat</keyword>
<evidence type="ECO:0000313" key="8">
    <source>
        <dbReference type="Proteomes" id="UP000316079"/>
    </source>
</evidence>
<organism evidence="7 8">
    <name type="scientific">Danionella cerebrum</name>
    <dbReference type="NCBI Taxonomy" id="2873325"/>
    <lineage>
        <taxon>Eukaryota</taxon>
        <taxon>Metazoa</taxon>
        <taxon>Chordata</taxon>
        <taxon>Craniata</taxon>
        <taxon>Vertebrata</taxon>
        <taxon>Euteleostomi</taxon>
        <taxon>Actinopterygii</taxon>
        <taxon>Neopterygii</taxon>
        <taxon>Teleostei</taxon>
        <taxon>Ostariophysi</taxon>
        <taxon>Cypriniformes</taxon>
        <taxon>Danionidae</taxon>
        <taxon>Danioninae</taxon>
        <taxon>Danionella</taxon>
    </lineage>
</organism>
<gene>
    <name evidence="7" type="ORF">DNTS_021793</name>
</gene>
<dbReference type="EMBL" id="SRMA01025170">
    <property type="protein sequence ID" value="TRY98370.1"/>
    <property type="molecule type" value="Genomic_DNA"/>
</dbReference>
<dbReference type="InterPro" id="IPR019775">
    <property type="entry name" value="WD40_repeat_CS"/>
</dbReference>
<dbReference type="Pfam" id="PF08953">
    <property type="entry name" value="DUF1899"/>
    <property type="match status" value="1"/>
</dbReference>
<dbReference type="Gene3D" id="2.130.10.10">
    <property type="entry name" value="YVTN repeat-like/Quinoprotein amine dehydrogenase"/>
    <property type="match status" value="1"/>
</dbReference>
<dbReference type="SUPFAM" id="SSF53474">
    <property type="entry name" value="alpha/beta-Hydrolases"/>
    <property type="match status" value="1"/>
</dbReference>
<dbReference type="SMART" id="SM01167">
    <property type="entry name" value="DUF1900"/>
    <property type="match status" value="1"/>
</dbReference>
<protein>
    <recommendedName>
        <fullName evidence="5">Coronin</fullName>
    </recommendedName>
</protein>
<comment type="caution">
    <text evidence="7">The sequence shown here is derived from an EMBL/GenBank/DDBJ whole genome shotgun (WGS) entry which is preliminary data.</text>
</comment>
<comment type="similarity">
    <text evidence="5">Belongs to the WD repeat coronin family.</text>
</comment>
<dbReference type="Pfam" id="PF00400">
    <property type="entry name" value="WD40"/>
    <property type="match status" value="3"/>
</dbReference>